<keyword evidence="2" id="KW-0378">Hydrolase</keyword>
<feature type="compositionally biased region" description="Low complexity" evidence="5">
    <location>
        <begin position="58"/>
        <end position="77"/>
    </location>
</feature>
<keyword evidence="6" id="KW-0812">Transmembrane</keyword>
<feature type="region of interest" description="Disordered" evidence="5">
    <location>
        <begin position="56"/>
        <end position="77"/>
    </location>
</feature>
<keyword evidence="6" id="KW-0472">Membrane</keyword>
<dbReference type="EnsemblPlants" id="TuG1812G0100003834.01.T02">
    <property type="protein sequence ID" value="TuG1812G0100003834.01.T02"/>
    <property type="gene ID" value="TuG1812G0100003834.01"/>
</dbReference>
<dbReference type="GO" id="GO:0004045">
    <property type="term" value="F:peptidyl-tRNA hydrolase activity"/>
    <property type="evidence" value="ECO:0007669"/>
    <property type="project" value="UniProtKB-EC"/>
</dbReference>
<organism evidence="7 8">
    <name type="scientific">Triticum urartu</name>
    <name type="common">Red wild einkorn</name>
    <name type="synonym">Crithodium urartu</name>
    <dbReference type="NCBI Taxonomy" id="4572"/>
    <lineage>
        <taxon>Eukaryota</taxon>
        <taxon>Viridiplantae</taxon>
        <taxon>Streptophyta</taxon>
        <taxon>Embryophyta</taxon>
        <taxon>Tracheophyta</taxon>
        <taxon>Spermatophyta</taxon>
        <taxon>Magnoliopsida</taxon>
        <taxon>Liliopsida</taxon>
        <taxon>Poales</taxon>
        <taxon>Poaceae</taxon>
        <taxon>BOP clade</taxon>
        <taxon>Pooideae</taxon>
        <taxon>Triticodae</taxon>
        <taxon>Triticeae</taxon>
        <taxon>Triticinae</taxon>
        <taxon>Triticum</taxon>
    </lineage>
</organism>
<accession>A0A8R7K678</accession>
<comment type="similarity">
    <text evidence="3">Belongs to the PTH2 family.</text>
</comment>
<feature type="region of interest" description="Disordered" evidence="5">
    <location>
        <begin position="1"/>
        <end position="20"/>
    </location>
</feature>
<keyword evidence="8" id="KW-1185">Reference proteome</keyword>
<proteinExistence type="inferred from homology"/>
<protein>
    <recommendedName>
        <fullName evidence="1">peptidyl-tRNA hydrolase</fullName>
        <ecNumber evidence="1">3.1.1.29</ecNumber>
    </recommendedName>
</protein>
<dbReference type="GO" id="GO:0005829">
    <property type="term" value="C:cytosol"/>
    <property type="evidence" value="ECO:0007669"/>
    <property type="project" value="TreeGrafter"/>
</dbReference>
<dbReference type="GO" id="GO:0005739">
    <property type="term" value="C:mitochondrion"/>
    <property type="evidence" value="ECO:0007669"/>
    <property type="project" value="TreeGrafter"/>
</dbReference>
<reference evidence="7" key="2">
    <citation type="submission" date="2018-03" db="EMBL/GenBank/DDBJ databases">
        <title>The Triticum urartu genome reveals the dynamic nature of wheat genome evolution.</title>
        <authorList>
            <person name="Ling H."/>
            <person name="Ma B."/>
            <person name="Shi X."/>
            <person name="Liu H."/>
            <person name="Dong L."/>
            <person name="Sun H."/>
            <person name="Cao Y."/>
            <person name="Gao Q."/>
            <person name="Zheng S."/>
            <person name="Li Y."/>
            <person name="Yu Y."/>
            <person name="Du H."/>
            <person name="Qi M."/>
            <person name="Li Y."/>
            <person name="Yu H."/>
            <person name="Cui Y."/>
            <person name="Wang N."/>
            <person name="Chen C."/>
            <person name="Wu H."/>
            <person name="Zhao Y."/>
            <person name="Zhang J."/>
            <person name="Li Y."/>
            <person name="Zhou W."/>
            <person name="Zhang B."/>
            <person name="Hu W."/>
            <person name="Eijk M."/>
            <person name="Tang J."/>
            <person name="Witsenboer H."/>
            <person name="Zhao S."/>
            <person name="Li Z."/>
            <person name="Zhang A."/>
            <person name="Wang D."/>
            <person name="Liang C."/>
        </authorList>
    </citation>
    <scope>NUCLEOTIDE SEQUENCE [LARGE SCALE GENOMIC DNA]</scope>
    <source>
        <strain evidence="7">cv. G1812</strain>
    </source>
</reference>
<dbReference type="InterPro" id="IPR002833">
    <property type="entry name" value="PTH2"/>
</dbReference>
<comment type="catalytic activity">
    <reaction evidence="4">
        <text>an N-acyl-L-alpha-aminoacyl-tRNA + H2O = an N-acyl-L-amino acid + a tRNA + H(+)</text>
        <dbReference type="Rhea" id="RHEA:54448"/>
        <dbReference type="Rhea" id="RHEA-COMP:10123"/>
        <dbReference type="Rhea" id="RHEA-COMP:13883"/>
        <dbReference type="ChEBI" id="CHEBI:15377"/>
        <dbReference type="ChEBI" id="CHEBI:15378"/>
        <dbReference type="ChEBI" id="CHEBI:59874"/>
        <dbReference type="ChEBI" id="CHEBI:78442"/>
        <dbReference type="ChEBI" id="CHEBI:138191"/>
        <dbReference type="EC" id="3.1.1.29"/>
    </reaction>
</comment>
<dbReference type="SUPFAM" id="SSF102462">
    <property type="entry name" value="Peptidyl-tRNA hydrolase II"/>
    <property type="match status" value="1"/>
</dbReference>
<dbReference type="PANTHER" id="PTHR12649:SF11">
    <property type="entry name" value="PEPTIDYL-TRNA HYDROLASE 2, MITOCHONDRIAL"/>
    <property type="match status" value="1"/>
</dbReference>
<evidence type="ECO:0000313" key="8">
    <source>
        <dbReference type="Proteomes" id="UP000015106"/>
    </source>
</evidence>
<reference evidence="7" key="3">
    <citation type="submission" date="2022-06" db="UniProtKB">
        <authorList>
            <consortium name="EnsemblPlants"/>
        </authorList>
    </citation>
    <scope>IDENTIFICATION</scope>
</reference>
<gene>
    <name evidence="7" type="primary">LOC125525270</name>
</gene>
<feature type="transmembrane region" description="Helical" evidence="6">
    <location>
        <begin position="20"/>
        <end position="45"/>
    </location>
</feature>
<evidence type="ECO:0000256" key="3">
    <source>
        <dbReference type="ARBA" id="ARBA00038050"/>
    </source>
</evidence>
<dbReference type="PANTHER" id="PTHR12649">
    <property type="entry name" value="PEPTIDYL-TRNA HYDROLASE 2"/>
    <property type="match status" value="1"/>
</dbReference>
<dbReference type="Proteomes" id="UP000015106">
    <property type="component" value="Chromosome 1"/>
</dbReference>
<reference evidence="8" key="1">
    <citation type="journal article" date="2013" name="Nature">
        <title>Draft genome of the wheat A-genome progenitor Triticum urartu.</title>
        <authorList>
            <person name="Ling H.Q."/>
            <person name="Zhao S."/>
            <person name="Liu D."/>
            <person name="Wang J."/>
            <person name="Sun H."/>
            <person name="Zhang C."/>
            <person name="Fan H."/>
            <person name="Li D."/>
            <person name="Dong L."/>
            <person name="Tao Y."/>
            <person name="Gao C."/>
            <person name="Wu H."/>
            <person name="Li Y."/>
            <person name="Cui Y."/>
            <person name="Guo X."/>
            <person name="Zheng S."/>
            <person name="Wang B."/>
            <person name="Yu K."/>
            <person name="Liang Q."/>
            <person name="Yang W."/>
            <person name="Lou X."/>
            <person name="Chen J."/>
            <person name="Feng M."/>
            <person name="Jian J."/>
            <person name="Zhang X."/>
            <person name="Luo G."/>
            <person name="Jiang Y."/>
            <person name="Liu J."/>
            <person name="Wang Z."/>
            <person name="Sha Y."/>
            <person name="Zhang B."/>
            <person name="Wu H."/>
            <person name="Tang D."/>
            <person name="Shen Q."/>
            <person name="Xue P."/>
            <person name="Zou S."/>
            <person name="Wang X."/>
            <person name="Liu X."/>
            <person name="Wang F."/>
            <person name="Yang Y."/>
            <person name="An X."/>
            <person name="Dong Z."/>
            <person name="Zhang K."/>
            <person name="Zhang X."/>
            <person name="Luo M.C."/>
            <person name="Dvorak J."/>
            <person name="Tong Y."/>
            <person name="Wang J."/>
            <person name="Yang H."/>
            <person name="Li Z."/>
            <person name="Wang D."/>
            <person name="Zhang A."/>
            <person name="Wang J."/>
        </authorList>
    </citation>
    <scope>NUCLEOTIDE SEQUENCE</scope>
    <source>
        <strain evidence="8">cv. G1812</strain>
    </source>
</reference>
<name>A0A8R7K678_TRIUA</name>
<dbReference type="AlphaFoldDB" id="A0A8R7K678"/>
<dbReference type="Gramene" id="TuG1812G0100003834.01.T02">
    <property type="protein sequence ID" value="TuG1812G0100003834.01.T02"/>
    <property type="gene ID" value="TuG1812G0100003834.01"/>
</dbReference>
<evidence type="ECO:0000256" key="4">
    <source>
        <dbReference type="ARBA" id="ARBA00048707"/>
    </source>
</evidence>
<evidence type="ECO:0000256" key="6">
    <source>
        <dbReference type="SAM" id="Phobius"/>
    </source>
</evidence>
<dbReference type="Pfam" id="PF01981">
    <property type="entry name" value="PTH2"/>
    <property type="match status" value="1"/>
</dbReference>
<evidence type="ECO:0000256" key="5">
    <source>
        <dbReference type="SAM" id="MobiDB-lite"/>
    </source>
</evidence>
<evidence type="ECO:0000313" key="7">
    <source>
        <dbReference type="EnsemblPlants" id="TuG1812G0100003834.01.T02"/>
    </source>
</evidence>
<sequence>MAAPPRRNPNHGGKRKDEEPWLAAGIRPANFLPGLAIGFLLGLLLDLSSSWRPRFSLPSAPAPRGSKRAAAGSSAAPAPGEELKMVLVVRQDLKMGAGKIASQCAHAATGLYADLLARC</sequence>
<dbReference type="EC" id="3.1.1.29" evidence="1"/>
<dbReference type="InterPro" id="IPR023476">
    <property type="entry name" value="Pep_tRNA_hydro_II_dom_sf"/>
</dbReference>
<keyword evidence="6" id="KW-1133">Transmembrane helix</keyword>
<evidence type="ECO:0000256" key="1">
    <source>
        <dbReference type="ARBA" id="ARBA00013260"/>
    </source>
</evidence>
<dbReference type="Gene3D" id="3.40.1490.10">
    <property type="entry name" value="Bit1"/>
    <property type="match status" value="1"/>
</dbReference>
<evidence type="ECO:0000256" key="2">
    <source>
        <dbReference type="ARBA" id="ARBA00022801"/>
    </source>
</evidence>